<reference evidence="1" key="1">
    <citation type="submission" date="2021-04" db="EMBL/GenBank/DDBJ databases">
        <authorList>
            <person name="Hartkoorn R.C."/>
            <person name="Beaudoing E."/>
            <person name="Hot D."/>
        </authorList>
    </citation>
    <scope>NUCLEOTIDE SEQUENCE</scope>
    <source>
        <strain evidence="1">NRRL B-16292</strain>
    </source>
</reference>
<gene>
    <name evidence="1" type="ORF">Dfulv_41520</name>
</gene>
<organism evidence="1 2">
    <name type="scientific">Dactylosporangium fulvum</name>
    <dbReference type="NCBI Taxonomy" id="53359"/>
    <lineage>
        <taxon>Bacteria</taxon>
        <taxon>Bacillati</taxon>
        <taxon>Actinomycetota</taxon>
        <taxon>Actinomycetes</taxon>
        <taxon>Micromonosporales</taxon>
        <taxon>Micromonosporaceae</taxon>
        <taxon>Dactylosporangium</taxon>
    </lineage>
</organism>
<accession>A0ABY5VVA9</accession>
<evidence type="ECO:0000313" key="1">
    <source>
        <dbReference type="EMBL" id="UWP81535.1"/>
    </source>
</evidence>
<dbReference type="Proteomes" id="UP001059617">
    <property type="component" value="Chromosome"/>
</dbReference>
<protein>
    <submittedName>
        <fullName evidence="1">Zinc ribbon domain-containing protein</fullName>
    </submittedName>
</protein>
<reference evidence="1" key="2">
    <citation type="submission" date="2022-09" db="EMBL/GenBank/DDBJ databases">
        <title>Biosynthetic gene clusters of Dactylosporangioum fulvum.</title>
        <authorList>
            <person name="Caradec T."/>
        </authorList>
    </citation>
    <scope>NUCLEOTIDE SEQUENCE</scope>
    <source>
        <strain evidence="1">NRRL B-16292</strain>
    </source>
</reference>
<proteinExistence type="predicted"/>
<dbReference type="RefSeq" id="WP_259859300.1">
    <property type="nucleotide sequence ID" value="NZ_BAAAST010000096.1"/>
</dbReference>
<keyword evidence="2" id="KW-1185">Reference proteome</keyword>
<dbReference type="EMBL" id="CP073720">
    <property type="protein sequence ID" value="UWP81535.1"/>
    <property type="molecule type" value="Genomic_DNA"/>
</dbReference>
<sequence length="79" mass="8875">MLIFGWGWRSKHLRTLTMRCQRCGNTVAHPLYKRVLKLSLFFVPLIPLRIKHTVQCTACGVQTDVDPDALALSGPARLG</sequence>
<name>A0ABY5VVA9_9ACTN</name>
<evidence type="ECO:0000313" key="2">
    <source>
        <dbReference type="Proteomes" id="UP001059617"/>
    </source>
</evidence>